<reference evidence="3" key="1">
    <citation type="submission" date="2018-02" db="EMBL/GenBank/DDBJ databases">
        <authorList>
            <person name="Hausmann B."/>
        </authorList>
    </citation>
    <scope>NUCLEOTIDE SEQUENCE [LARGE SCALE GENOMIC DNA]</scope>
    <source>
        <strain evidence="3">Peat soil MAG SbF1</strain>
    </source>
</reference>
<evidence type="ECO:0000259" key="1">
    <source>
        <dbReference type="Pfam" id="PF07532"/>
    </source>
</evidence>
<dbReference type="AlphaFoldDB" id="A0A2U3LG96"/>
<evidence type="ECO:0000313" key="3">
    <source>
        <dbReference type="Proteomes" id="UP000238916"/>
    </source>
</evidence>
<dbReference type="InterPro" id="IPR051553">
    <property type="entry name" value="Ran_GTPase-activating"/>
</dbReference>
<dbReference type="GO" id="GO:0005737">
    <property type="term" value="C:cytoplasm"/>
    <property type="evidence" value="ECO:0007669"/>
    <property type="project" value="TreeGrafter"/>
</dbReference>
<dbReference type="InterPro" id="IPR000408">
    <property type="entry name" value="Reg_chr_condens"/>
</dbReference>
<feature type="domain" description="Bacterial Ig-like" evidence="1">
    <location>
        <begin position="568"/>
        <end position="624"/>
    </location>
</feature>
<dbReference type="Gene3D" id="2.130.10.30">
    <property type="entry name" value="Regulator of chromosome condensation 1/beta-lactamase-inhibitor protein II"/>
    <property type="match status" value="3"/>
</dbReference>
<dbReference type="PANTHER" id="PTHR45982:SF1">
    <property type="entry name" value="REGULATOR OF CHROMOSOME CONDENSATION"/>
    <property type="match status" value="1"/>
</dbReference>
<dbReference type="Pfam" id="PF00415">
    <property type="entry name" value="RCC1"/>
    <property type="match status" value="2"/>
</dbReference>
<organism evidence="2 3">
    <name type="scientific">Candidatus Desulfosporosinus infrequens</name>
    <dbReference type="NCBI Taxonomy" id="2043169"/>
    <lineage>
        <taxon>Bacteria</taxon>
        <taxon>Bacillati</taxon>
        <taxon>Bacillota</taxon>
        <taxon>Clostridia</taxon>
        <taxon>Eubacteriales</taxon>
        <taxon>Desulfitobacteriaceae</taxon>
        <taxon>Desulfosporosinus</taxon>
    </lineage>
</organism>
<evidence type="ECO:0000313" key="2">
    <source>
        <dbReference type="EMBL" id="SPF50965.1"/>
    </source>
</evidence>
<dbReference type="PROSITE" id="PS50012">
    <property type="entry name" value="RCC1_3"/>
    <property type="match status" value="3"/>
</dbReference>
<accession>A0A2U3LG96</accession>
<dbReference type="Pfam" id="PF07532">
    <property type="entry name" value="Big_4"/>
    <property type="match status" value="2"/>
</dbReference>
<dbReference type="SUPFAM" id="SSF50985">
    <property type="entry name" value="RCC1/BLIP-II"/>
    <property type="match status" value="2"/>
</dbReference>
<dbReference type="EMBL" id="OMOF01000437">
    <property type="protein sequence ID" value="SPF50965.1"/>
    <property type="molecule type" value="Genomic_DNA"/>
</dbReference>
<name>A0A2U3LG96_9FIRM</name>
<sequence>MRKMRWLRSPLVALVTLFFLLVSNIAAYAAIPVGTVIFSNGQALALGYANSIAHTAEVVQDVVSGGEIYVKMSTGLVINNSTGAPLTNLSILPAVTYKDANENVKYFATGDGPELEISSITTVSVNATVGTAPVLPATVTATMSDGTSRSVAVTWANVTATQYANTGTFTVNGTITNSSVMATANVTVSVFASRVFTTPSSVNSVLNGSQSVTLTAEDAYGNPIPNQTIYLGTGIMGLWITQVNGNTITGSVNMGTTSSPSIQTLNTPIPLFNLGTGASAPAYTSASVAGLTAYHLNDNTIPSVALTTGVDGTVAITLLDGDVTYVANTTSTTATNSYTVDPGTVISQQRLSFFSDLGQTQSLGATLVDWTNNSTAINAIQAIPPIVNSVIGSSHNITLIAQDVYGNPIPNQTIYLGTGISGLWITQVNGNIITSSVNMGTTTSPLMQAVITPVPLFNPGTGASAPAYQNASVTALTAYHLNDNTTPVVALTTGVDGTVCVTLADGNVTYVANTASTTVTNSYKVDPGTAISQQRLNFFSISAQTQKLGSALVNWTITDPSVTVISVAPINVTTVAGTAPILPTIVTATMSDGTTQRMAATWANIGASQYANVGMFTVSGTIANSTVPVTANVTVGATASHVKTMIASGSDSNTAYYLDSSGHVWAWGEGDHGELGNGTTVGSSTPVKVSNLSNIVAIAGEQSIGWALDNSGHVWAWGGGSSTPAQVPNLTNIVAIAAGYGLDSSGHVWAWGENAPEENLKNIVAIAAGNGIACALDSSGYVWTWGVAVAPYLDSLTPAQIPNISNIVAIAAGASTDYALDNSGHVWVARYGSFNPPVNATPPVISSTPIQVANLSNIVAISAGLFDGFALEKSGHVWTWSVNAETTPVQVPDLTNIVEIAGGGFNAYALDGSGNVWAWGWGYYGSLGNGKTSDSNVPVQVFGLPK</sequence>
<dbReference type="PANTHER" id="PTHR45982">
    <property type="entry name" value="REGULATOR OF CHROMOSOME CONDENSATION"/>
    <property type="match status" value="1"/>
</dbReference>
<protein>
    <recommendedName>
        <fullName evidence="1">Bacterial Ig-like domain-containing protein</fullName>
    </recommendedName>
</protein>
<gene>
    <name evidence="2" type="ORF">SBF1_4920003</name>
</gene>
<dbReference type="OrthoDB" id="27389at2"/>
<dbReference type="GO" id="GO:0005085">
    <property type="term" value="F:guanyl-nucleotide exchange factor activity"/>
    <property type="evidence" value="ECO:0007669"/>
    <property type="project" value="TreeGrafter"/>
</dbReference>
<dbReference type="Proteomes" id="UP000238916">
    <property type="component" value="Unassembled WGS sequence"/>
</dbReference>
<dbReference type="InterPro" id="IPR009091">
    <property type="entry name" value="RCC1/BLIP-II"/>
</dbReference>
<feature type="domain" description="Bacterial Ig-like" evidence="1">
    <location>
        <begin position="120"/>
        <end position="176"/>
    </location>
</feature>
<dbReference type="InterPro" id="IPR011081">
    <property type="entry name" value="Big_4"/>
</dbReference>
<proteinExistence type="predicted"/>